<evidence type="ECO:0000313" key="2">
    <source>
        <dbReference type="Proteomes" id="UP000663720"/>
    </source>
</evidence>
<accession>A0A975GHC7</accession>
<proteinExistence type="predicted"/>
<protein>
    <submittedName>
        <fullName evidence="1">Uncharacterized protein</fullName>
    </submittedName>
</protein>
<dbReference type="Proteomes" id="UP000663720">
    <property type="component" value="Chromosome"/>
</dbReference>
<dbReference type="RefSeq" id="WP_207687249.1">
    <property type="nucleotide sequence ID" value="NZ_CP061799.1"/>
</dbReference>
<dbReference type="EMBL" id="CP061799">
    <property type="protein sequence ID" value="QTA81179.1"/>
    <property type="molecule type" value="Genomic_DNA"/>
</dbReference>
<sequence>MVNFKQKELIQEFFRSIKKKFPEVDFVSVTEGPENPSDLWINITEPDDEDREIELIEFAGNKTSDILLDIRNFLPDDSKA</sequence>
<keyword evidence="2" id="KW-1185">Reference proteome</keyword>
<gene>
    <name evidence="1" type="ORF">dnl_35100</name>
</gene>
<name>A0A975GHC7_9BACT</name>
<evidence type="ECO:0000313" key="1">
    <source>
        <dbReference type="EMBL" id="QTA81179.1"/>
    </source>
</evidence>
<dbReference type="AlphaFoldDB" id="A0A975GHC7"/>
<dbReference type="KEGG" id="dli:dnl_35100"/>
<organism evidence="1 2">
    <name type="scientific">Desulfonema limicola</name>
    <dbReference type="NCBI Taxonomy" id="45656"/>
    <lineage>
        <taxon>Bacteria</taxon>
        <taxon>Pseudomonadati</taxon>
        <taxon>Thermodesulfobacteriota</taxon>
        <taxon>Desulfobacteria</taxon>
        <taxon>Desulfobacterales</taxon>
        <taxon>Desulfococcaceae</taxon>
        <taxon>Desulfonema</taxon>
    </lineage>
</organism>
<reference evidence="1" key="1">
    <citation type="journal article" date="2021" name="Microb. Physiol.">
        <title>Proteogenomic Insights into the Physiology of Marine, Sulfate-Reducing, Filamentous Desulfonema limicola and Desulfonema magnum.</title>
        <authorList>
            <person name="Schnaars V."/>
            <person name="Wohlbrand L."/>
            <person name="Scheve S."/>
            <person name="Hinrichs C."/>
            <person name="Reinhardt R."/>
            <person name="Rabus R."/>
        </authorList>
    </citation>
    <scope>NUCLEOTIDE SEQUENCE</scope>
    <source>
        <strain evidence="1">5ac10</strain>
    </source>
</reference>